<comment type="subcellular location">
    <subcellularLocation>
        <location evidence="1">Cell membrane</location>
        <topology evidence="1">Multi-pass membrane protein</topology>
    </subcellularLocation>
</comment>
<accession>A0AB35MJA2</accession>
<sequence length="290" mass="29329">MTERYDESLPRVVGLLAAGLPDGEAWRRSGATRPAPPWGSPLDRAVAAADALAGRVGAPLGTMLGALADVAADEREAEAARAAALAGPRLSARILAWLPVVGVALGAIIEPAALRVLLLGPLGWTLLVLAAALTWTGRVWTRRLIAGAVHARGADAHEVAVASALLGAALDAGVDLPRALREVGRALEAPALTQAADALAATGRWPGLPDGWRDVGAALAPAWEAGARAGPALAAVRRSAARRARADAAAAAGELGVRVALPLTLCLLPAFVLVGLIPLLIAVLRGSALV</sequence>
<gene>
    <name evidence="8" type="ORF">QQ002_09850</name>
</gene>
<dbReference type="GO" id="GO:0005886">
    <property type="term" value="C:plasma membrane"/>
    <property type="evidence" value="ECO:0007669"/>
    <property type="project" value="UniProtKB-SubCell"/>
</dbReference>
<dbReference type="InterPro" id="IPR018076">
    <property type="entry name" value="T2SS_GspF_dom"/>
</dbReference>
<dbReference type="PANTHER" id="PTHR35007">
    <property type="entry name" value="INTEGRAL MEMBRANE PROTEIN-RELATED"/>
    <property type="match status" value="1"/>
</dbReference>
<keyword evidence="2" id="KW-1003">Cell membrane</keyword>
<dbReference type="Pfam" id="PF00482">
    <property type="entry name" value="T2SSF"/>
    <property type="match status" value="1"/>
</dbReference>
<dbReference type="Proteomes" id="UP001172756">
    <property type="component" value="Unassembled WGS sequence"/>
</dbReference>
<feature type="transmembrane region" description="Helical" evidence="6">
    <location>
        <begin position="115"/>
        <end position="135"/>
    </location>
</feature>
<evidence type="ECO:0000256" key="5">
    <source>
        <dbReference type="ARBA" id="ARBA00023136"/>
    </source>
</evidence>
<evidence type="ECO:0000256" key="4">
    <source>
        <dbReference type="ARBA" id="ARBA00022989"/>
    </source>
</evidence>
<evidence type="ECO:0000313" key="9">
    <source>
        <dbReference type="Proteomes" id="UP001172756"/>
    </source>
</evidence>
<dbReference type="RefSeq" id="WP_301160569.1">
    <property type="nucleotide sequence ID" value="NZ_JAUHQB010000006.1"/>
</dbReference>
<evidence type="ECO:0000313" key="8">
    <source>
        <dbReference type="EMBL" id="MDN4483838.1"/>
    </source>
</evidence>
<comment type="caution">
    <text evidence="8">The sequence shown here is derived from an EMBL/GenBank/DDBJ whole genome shotgun (WGS) entry which is preliminary data.</text>
</comment>
<dbReference type="AlphaFoldDB" id="A0AB35MJA2"/>
<feature type="transmembrane region" description="Helical" evidence="6">
    <location>
        <begin position="259"/>
        <end position="284"/>
    </location>
</feature>
<organism evidence="8 9">
    <name type="scientific">Demequina lignilytica</name>
    <dbReference type="NCBI Taxonomy" id="3051663"/>
    <lineage>
        <taxon>Bacteria</taxon>
        <taxon>Bacillati</taxon>
        <taxon>Actinomycetota</taxon>
        <taxon>Actinomycetes</taxon>
        <taxon>Micrococcales</taxon>
        <taxon>Demequinaceae</taxon>
        <taxon>Demequina</taxon>
    </lineage>
</organism>
<protein>
    <recommendedName>
        <fullName evidence="7">Type II secretion system protein GspF domain-containing protein</fullName>
    </recommendedName>
</protein>
<name>A0AB35MJA2_9MICO</name>
<feature type="transmembrane region" description="Helical" evidence="6">
    <location>
        <begin position="90"/>
        <end position="109"/>
    </location>
</feature>
<keyword evidence="3 6" id="KW-0812">Transmembrane</keyword>
<keyword evidence="4 6" id="KW-1133">Transmembrane helix</keyword>
<dbReference type="PANTHER" id="PTHR35007:SF4">
    <property type="entry name" value="CONSERVED TRANSMEMBRANE PROTEIN-RELATED"/>
    <property type="match status" value="1"/>
</dbReference>
<keyword evidence="5 6" id="KW-0472">Membrane</keyword>
<proteinExistence type="predicted"/>
<evidence type="ECO:0000259" key="7">
    <source>
        <dbReference type="Pfam" id="PF00482"/>
    </source>
</evidence>
<evidence type="ECO:0000256" key="1">
    <source>
        <dbReference type="ARBA" id="ARBA00004651"/>
    </source>
</evidence>
<evidence type="ECO:0000256" key="2">
    <source>
        <dbReference type="ARBA" id="ARBA00022475"/>
    </source>
</evidence>
<evidence type="ECO:0000256" key="3">
    <source>
        <dbReference type="ARBA" id="ARBA00022692"/>
    </source>
</evidence>
<reference evidence="8 9" key="1">
    <citation type="submission" date="2023-06" db="EMBL/GenBank/DDBJ databases">
        <title>SYSU T0a273.</title>
        <authorList>
            <person name="Gao L."/>
            <person name="Fang B.-Z."/>
            <person name="Li W.-J."/>
        </authorList>
    </citation>
    <scope>NUCLEOTIDE SEQUENCE [LARGE SCALE GENOMIC DNA]</scope>
    <source>
        <strain evidence="8 9">SYSU T0a273</strain>
    </source>
</reference>
<feature type="domain" description="Type II secretion system protein GspF" evidence="7">
    <location>
        <begin position="11"/>
        <end position="104"/>
    </location>
</feature>
<evidence type="ECO:0000256" key="6">
    <source>
        <dbReference type="SAM" id="Phobius"/>
    </source>
</evidence>
<dbReference type="EMBL" id="JAUHQB010000006">
    <property type="protein sequence ID" value="MDN4483838.1"/>
    <property type="molecule type" value="Genomic_DNA"/>
</dbReference>